<evidence type="ECO:0000313" key="1">
    <source>
        <dbReference type="EMBL" id="MBK1645387.1"/>
    </source>
</evidence>
<comment type="caution">
    <text evidence="1">The sequence shown here is derived from an EMBL/GenBank/DDBJ whole genome shotgun (WGS) entry which is preliminary data.</text>
</comment>
<evidence type="ECO:0000313" key="2">
    <source>
        <dbReference type="Proteomes" id="UP001138802"/>
    </source>
</evidence>
<reference evidence="1 2" key="1">
    <citation type="journal article" date="2020" name="Microorganisms">
        <title>Osmotic Adaptation and Compatible Solute Biosynthesis of Phototrophic Bacteria as Revealed from Genome Analyses.</title>
        <authorList>
            <person name="Imhoff J.F."/>
            <person name="Rahn T."/>
            <person name="Kunzel S."/>
            <person name="Keller A."/>
            <person name="Neulinger S.C."/>
        </authorList>
    </citation>
    <scope>NUCLEOTIDE SEQUENCE [LARGE SCALE GENOMIC DNA]</scope>
    <source>
        <strain evidence="1 2">DSM 21303</strain>
    </source>
</reference>
<sequence length="87" mass="9665">MRKNPAEAGNTTRSLKASAETRMLRIVNIIKVRHKMLESPEVLVVSMIQPPRVQARVFGAEVRQSDKIRSHEPVVLLFGAVGAMICV</sequence>
<gene>
    <name evidence="1" type="ORF">CKO25_12180</name>
</gene>
<dbReference type="Proteomes" id="UP001138802">
    <property type="component" value="Unassembled WGS sequence"/>
</dbReference>
<dbReference type="AlphaFoldDB" id="A0A9X0WII6"/>
<name>A0A9X0WII6_9GAMM</name>
<organism evidence="1 2">
    <name type="scientific">Thiocapsa imhoffii</name>
    <dbReference type="NCBI Taxonomy" id="382777"/>
    <lineage>
        <taxon>Bacteria</taxon>
        <taxon>Pseudomonadati</taxon>
        <taxon>Pseudomonadota</taxon>
        <taxon>Gammaproteobacteria</taxon>
        <taxon>Chromatiales</taxon>
        <taxon>Chromatiaceae</taxon>
        <taxon>Thiocapsa</taxon>
    </lineage>
</organism>
<protein>
    <submittedName>
        <fullName evidence="1">Uncharacterized protein</fullName>
    </submittedName>
</protein>
<accession>A0A9X0WII6</accession>
<dbReference type="EMBL" id="NRSD01000012">
    <property type="protein sequence ID" value="MBK1645387.1"/>
    <property type="molecule type" value="Genomic_DNA"/>
</dbReference>
<proteinExistence type="predicted"/>
<keyword evidence="2" id="KW-1185">Reference proteome</keyword>